<organism evidence="1 2">
    <name type="scientific">Paenibacillus cremeus</name>
    <dbReference type="NCBI Taxonomy" id="2163881"/>
    <lineage>
        <taxon>Bacteria</taxon>
        <taxon>Bacillati</taxon>
        <taxon>Bacillota</taxon>
        <taxon>Bacilli</taxon>
        <taxon>Bacillales</taxon>
        <taxon>Paenibacillaceae</taxon>
        <taxon>Paenibacillus</taxon>
    </lineage>
</organism>
<name>A0A559KCU5_9BACL</name>
<dbReference type="EMBL" id="VNJI01000011">
    <property type="protein sequence ID" value="TVY09950.1"/>
    <property type="molecule type" value="Genomic_DNA"/>
</dbReference>
<dbReference type="AlphaFoldDB" id="A0A559KCU5"/>
<sequence length="68" mass="7458">MVLKMNGIPLTIDDSGVNVKLDIAEIIHTPINVDITYAGHHLINGDINMINFWSHAYDHAVSAIGSLF</sequence>
<reference evidence="1 2" key="1">
    <citation type="submission" date="2019-07" db="EMBL/GenBank/DDBJ databases">
        <authorList>
            <person name="Kim J."/>
        </authorList>
    </citation>
    <scope>NUCLEOTIDE SEQUENCE [LARGE SCALE GENOMIC DNA]</scope>
    <source>
        <strain evidence="1 2">JC52</strain>
    </source>
</reference>
<gene>
    <name evidence="1" type="ORF">FPZ49_11300</name>
</gene>
<proteinExistence type="predicted"/>
<evidence type="ECO:0000313" key="1">
    <source>
        <dbReference type="EMBL" id="TVY09950.1"/>
    </source>
</evidence>
<accession>A0A559KCU5</accession>
<dbReference type="Proteomes" id="UP000317036">
    <property type="component" value="Unassembled WGS sequence"/>
</dbReference>
<evidence type="ECO:0000313" key="2">
    <source>
        <dbReference type="Proteomes" id="UP000317036"/>
    </source>
</evidence>
<protein>
    <submittedName>
        <fullName evidence="1">Uncharacterized protein</fullName>
    </submittedName>
</protein>
<dbReference type="RefSeq" id="WP_144846564.1">
    <property type="nucleotide sequence ID" value="NZ_VNJI01000011.1"/>
</dbReference>
<comment type="caution">
    <text evidence="1">The sequence shown here is derived from an EMBL/GenBank/DDBJ whole genome shotgun (WGS) entry which is preliminary data.</text>
</comment>
<keyword evidence="2" id="KW-1185">Reference proteome</keyword>